<dbReference type="InterPro" id="IPR003812">
    <property type="entry name" value="Fido"/>
</dbReference>
<reference evidence="2 3" key="1">
    <citation type="journal article" date="2016" name="Int. J. Syst. Evol. Microbiol.">
        <title>Lysobacter erysipheiresistens sp. nov., an antagonist of powdery mildew, isolated from tobacco-cultivated soil.</title>
        <authorList>
            <person name="Xie B."/>
            <person name="Li T."/>
            <person name="Lin X."/>
            <person name="Wang C.J."/>
            <person name="Chen Y.J."/>
            <person name="Liu W.J."/>
            <person name="Zhao Z.W."/>
        </authorList>
    </citation>
    <scope>NUCLEOTIDE SEQUENCE [LARGE SCALE GENOMIC DNA]</scope>
    <source>
        <strain evidence="2 3">RS-LYSO-3</strain>
    </source>
</reference>
<dbReference type="PANTHER" id="PTHR13504:SF38">
    <property type="entry name" value="FIDO DOMAIN-CONTAINING PROTEIN"/>
    <property type="match status" value="1"/>
</dbReference>
<dbReference type="EMBL" id="JAXGFP010000004">
    <property type="protein sequence ID" value="MEG3184057.1"/>
    <property type="molecule type" value="Genomic_DNA"/>
</dbReference>
<dbReference type="Pfam" id="PF02661">
    <property type="entry name" value="Fic"/>
    <property type="match status" value="1"/>
</dbReference>
<evidence type="ECO:0000259" key="1">
    <source>
        <dbReference type="PROSITE" id="PS51459"/>
    </source>
</evidence>
<dbReference type="PANTHER" id="PTHR13504">
    <property type="entry name" value="FIDO DOMAIN-CONTAINING PROTEIN DDB_G0283145"/>
    <property type="match status" value="1"/>
</dbReference>
<keyword evidence="3" id="KW-1185">Reference proteome</keyword>
<proteinExistence type="predicted"/>
<accession>A0ABU7YYQ8</accession>
<protein>
    <submittedName>
        <fullName evidence="2">Fic family protein</fullName>
    </submittedName>
</protein>
<evidence type="ECO:0000313" key="3">
    <source>
        <dbReference type="Proteomes" id="UP001355056"/>
    </source>
</evidence>
<dbReference type="InterPro" id="IPR036597">
    <property type="entry name" value="Fido-like_dom_sf"/>
</dbReference>
<dbReference type="SUPFAM" id="SSF140931">
    <property type="entry name" value="Fic-like"/>
    <property type="match status" value="1"/>
</dbReference>
<dbReference type="InterPro" id="IPR040198">
    <property type="entry name" value="Fido_containing"/>
</dbReference>
<dbReference type="Proteomes" id="UP001355056">
    <property type="component" value="Unassembled WGS sequence"/>
</dbReference>
<dbReference type="Gene3D" id="1.10.3290.10">
    <property type="entry name" value="Fido-like domain"/>
    <property type="match status" value="1"/>
</dbReference>
<comment type="caution">
    <text evidence="2">The sequence shown here is derived from an EMBL/GenBank/DDBJ whole genome shotgun (WGS) entry which is preliminary data.</text>
</comment>
<feature type="domain" description="Fido" evidence="1">
    <location>
        <begin position="230"/>
        <end position="380"/>
    </location>
</feature>
<name>A0ABU7YYQ8_9GAMM</name>
<evidence type="ECO:0000313" key="2">
    <source>
        <dbReference type="EMBL" id="MEG3184057.1"/>
    </source>
</evidence>
<dbReference type="RefSeq" id="WP_332616564.1">
    <property type="nucleotide sequence ID" value="NZ_JAXGFP010000004.1"/>
</dbReference>
<organism evidence="2 3">
    <name type="scientific">Novilysobacter erysipheiresistens</name>
    <dbReference type="NCBI Taxonomy" id="1749332"/>
    <lineage>
        <taxon>Bacteria</taxon>
        <taxon>Pseudomonadati</taxon>
        <taxon>Pseudomonadota</taxon>
        <taxon>Gammaproteobacteria</taxon>
        <taxon>Lysobacterales</taxon>
        <taxon>Lysobacteraceae</taxon>
        <taxon>Novilysobacter</taxon>
    </lineage>
</organism>
<dbReference type="PROSITE" id="PS51459">
    <property type="entry name" value="FIDO"/>
    <property type="match status" value="1"/>
</dbReference>
<sequence>MSVVGYEFLRQHLGLAALPPRRIAVIKPVTRIERSTDRVAIPATVAPSFDDPLAHLLFALKHEGTDLAILIEALGQIPASRLLAELARTPSGAYIRQACFLWEHANNANLDDAPPPSGTVTPLFDPDRYVTGPGQRNARWRVDFNGLGTLDYCATVERTDAVQAGLDADLPGRANHYAASLGGVMRDRALAWAYLHETRDSFAIEREAPSEDRARAFVALLHQAHERRPLDEDYLVDLQQATVSNAYDRAAGFRQEQNWLQGPLRGAAGITYVPPPPELVVDLMDGLMAFANHAPDEVPALVNAAIVSFGFVFIHPFMDGNGRLSRFLFHHALCRAGALQDGLILPVSVAMKKHEVEYLRTLQEFSRPVRERWKVEWLDEGRYAFDYRGDPRHGIYRYWDATEAVEFSFRMAEQALEVELRSEAEFLASYDAITRQVNERFDLRGSDLATLVLSAWDHQGKVSKRRRDQFRPRVPEAAFDFIEEVTTEALRNNL</sequence>
<gene>
    <name evidence="2" type="ORF">SNE34_08545</name>
</gene>